<protein>
    <submittedName>
        <fullName evidence="9">Major facilitator superfamily transporter permease</fullName>
    </submittedName>
</protein>
<feature type="transmembrane region" description="Helical" evidence="7">
    <location>
        <begin position="76"/>
        <end position="94"/>
    </location>
</feature>
<dbReference type="CDD" id="cd17329">
    <property type="entry name" value="MFS_MdtH_MDR_like"/>
    <property type="match status" value="1"/>
</dbReference>
<accession>A0A0R1S8I1</accession>
<keyword evidence="3" id="KW-1003">Cell membrane</keyword>
<evidence type="ECO:0000256" key="4">
    <source>
        <dbReference type="ARBA" id="ARBA00022692"/>
    </source>
</evidence>
<dbReference type="eggNOG" id="COG3104">
    <property type="taxonomic scope" value="Bacteria"/>
</dbReference>
<keyword evidence="10" id="KW-1185">Reference proteome</keyword>
<dbReference type="EMBL" id="AZFB01000006">
    <property type="protein sequence ID" value="KRL63010.1"/>
    <property type="molecule type" value="Genomic_DNA"/>
</dbReference>
<dbReference type="Gene3D" id="1.20.1250.20">
    <property type="entry name" value="MFS general substrate transporter like domains"/>
    <property type="match status" value="2"/>
</dbReference>
<feature type="transmembrane region" description="Helical" evidence="7">
    <location>
        <begin position="206"/>
        <end position="227"/>
    </location>
</feature>
<dbReference type="STRING" id="1122152.GCA_000425905_01125"/>
<evidence type="ECO:0000256" key="5">
    <source>
        <dbReference type="ARBA" id="ARBA00022989"/>
    </source>
</evidence>
<dbReference type="RefSeq" id="WP_027825090.1">
    <property type="nucleotide sequence ID" value="NZ_AUEI01000008.1"/>
</dbReference>
<keyword evidence="4 7" id="KW-0812">Transmembrane</keyword>
<comment type="caution">
    <text evidence="9">The sequence shown here is derived from an EMBL/GenBank/DDBJ whole genome shotgun (WGS) entry which is preliminary data.</text>
</comment>
<evidence type="ECO:0000256" key="7">
    <source>
        <dbReference type="SAM" id="Phobius"/>
    </source>
</evidence>
<feature type="transmembrane region" description="Helical" evidence="7">
    <location>
        <begin position="367"/>
        <end position="386"/>
    </location>
</feature>
<dbReference type="SUPFAM" id="SSF103473">
    <property type="entry name" value="MFS general substrate transporter"/>
    <property type="match status" value="1"/>
</dbReference>
<evidence type="ECO:0000259" key="8">
    <source>
        <dbReference type="PROSITE" id="PS50850"/>
    </source>
</evidence>
<dbReference type="Proteomes" id="UP000051931">
    <property type="component" value="Unassembled WGS sequence"/>
</dbReference>
<reference evidence="9 10" key="1">
    <citation type="journal article" date="2015" name="Genome Announc.">
        <title>Expanding the biotechnology potential of lactobacilli through comparative genomics of 213 strains and associated genera.</title>
        <authorList>
            <person name="Sun Z."/>
            <person name="Harris H.M."/>
            <person name="McCann A."/>
            <person name="Guo C."/>
            <person name="Argimon S."/>
            <person name="Zhang W."/>
            <person name="Yang X."/>
            <person name="Jeffery I.B."/>
            <person name="Cooney J.C."/>
            <person name="Kagawa T.F."/>
            <person name="Liu W."/>
            <person name="Song Y."/>
            <person name="Salvetti E."/>
            <person name="Wrobel A."/>
            <person name="Rasinkangas P."/>
            <person name="Parkhill J."/>
            <person name="Rea M.C."/>
            <person name="O'Sullivan O."/>
            <person name="Ritari J."/>
            <person name="Douillard F.P."/>
            <person name="Paul Ross R."/>
            <person name="Yang R."/>
            <person name="Briner A.E."/>
            <person name="Felis G.E."/>
            <person name="de Vos W.M."/>
            <person name="Barrangou R."/>
            <person name="Klaenhammer T.R."/>
            <person name="Caufield P.W."/>
            <person name="Cui Y."/>
            <person name="Zhang H."/>
            <person name="O'Toole P.W."/>
        </authorList>
    </citation>
    <scope>NUCLEOTIDE SEQUENCE [LARGE SCALE GENOMIC DNA]</scope>
    <source>
        <strain evidence="9 10">DSM 15354</strain>
    </source>
</reference>
<feature type="transmembrane region" description="Helical" evidence="7">
    <location>
        <begin position="132"/>
        <end position="156"/>
    </location>
</feature>
<dbReference type="GO" id="GO:0022857">
    <property type="term" value="F:transmembrane transporter activity"/>
    <property type="evidence" value="ECO:0007669"/>
    <property type="project" value="InterPro"/>
</dbReference>
<dbReference type="PATRIC" id="fig|1122152.4.peg.1227"/>
<keyword evidence="6 7" id="KW-0472">Membrane</keyword>
<evidence type="ECO:0000256" key="2">
    <source>
        <dbReference type="ARBA" id="ARBA00022448"/>
    </source>
</evidence>
<evidence type="ECO:0000313" key="9">
    <source>
        <dbReference type="EMBL" id="KRL63010.1"/>
    </source>
</evidence>
<comment type="subcellular location">
    <subcellularLocation>
        <location evidence="1">Cell membrane</location>
        <topology evidence="1">Multi-pass membrane protein</topology>
    </subcellularLocation>
</comment>
<dbReference type="AlphaFoldDB" id="A0A0R1S8I1"/>
<feature type="transmembrane region" description="Helical" evidence="7">
    <location>
        <begin position="12"/>
        <end position="31"/>
    </location>
</feature>
<evidence type="ECO:0000256" key="1">
    <source>
        <dbReference type="ARBA" id="ARBA00004651"/>
    </source>
</evidence>
<feature type="transmembrane region" description="Helical" evidence="7">
    <location>
        <begin position="247"/>
        <end position="269"/>
    </location>
</feature>
<evidence type="ECO:0000313" key="10">
    <source>
        <dbReference type="Proteomes" id="UP000051931"/>
    </source>
</evidence>
<evidence type="ECO:0000256" key="3">
    <source>
        <dbReference type="ARBA" id="ARBA00022475"/>
    </source>
</evidence>
<keyword evidence="5 7" id="KW-1133">Transmembrane helix</keyword>
<feature type="transmembrane region" description="Helical" evidence="7">
    <location>
        <begin position="281"/>
        <end position="298"/>
    </location>
</feature>
<dbReference type="InterPro" id="IPR050171">
    <property type="entry name" value="MFS_Transporters"/>
</dbReference>
<dbReference type="PANTHER" id="PTHR23517:SF10">
    <property type="entry name" value="MAJOR FACILITATOR SUPERFAMILY (MFS) PROFILE DOMAIN-CONTAINING PROTEIN"/>
    <property type="match status" value="1"/>
</dbReference>
<sequence length="395" mass="44284">MKKRIDPVKLQYLLLGSLIANTGISFIWPLTTIYLTKNLHESLTMAGIVLFLNSAFTLLGNLFGGQLFDRWHPFQTIATGVFIAMASTFCLIFLNGWPYYAIFLLTLGIGNGIVVTNLNSIATLMRSRNPSYVFNALYFTQNLGLVFGSLIVGFILPLGIDYLFMLAFLMFLLFEIIILATYRNLNAARLAHHTNIRQSSNKEKMAKAHLIQIFALMLCVLCVWIAYEQWNSNISTYMLSLGMKVQQYSILWTLNAILIVIFQPILTHFDNFLTDHLSARLCWGTALFAIGFLLLLISQQWLSFALAMATLTIGEVFSLPAVSTYVNQRAIDSEKGRYQGFVQSVTSAGRAIGPLVGALLIENLSYQALFIFCTTIIIIAITIFAITDQLKVKED</sequence>
<feature type="transmembrane region" description="Helical" evidence="7">
    <location>
        <begin position="100"/>
        <end position="120"/>
    </location>
</feature>
<dbReference type="GO" id="GO:0005886">
    <property type="term" value="C:plasma membrane"/>
    <property type="evidence" value="ECO:0007669"/>
    <property type="project" value="UniProtKB-SubCell"/>
</dbReference>
<dbReference type="InterPro" id="IPR011701">
    <property type="entry name" value="MFS"/>
</dbReference>
<dbReference type="PANTHER" id="PTHR23517">
    <property type="entry name" value="RESISTANCE PROTEIN MDTM, PUTATIVE-RELATED-RELATED"/>
    <property type="match status" value="1"/>
</dbReference>
<proteinExistence type="predicted"/>
<feature type="transmembrane region" description="Helical" evidence="7">
    <location>
        <begin position="162"/>
        <end position="185"/>
    </location>
</feature>
<keyword evidence="2" id="KW-0813">Transport</keyword>
<dbReference type="Pfam" id="PF07690">
    <property type="entry name" value="MFS_1"/>
    <property type="match status" value="2"/>
</dbReference>
<gene>
    <name evidence="9" type="ORF">FC23_GL001194</name>
</gene>
<dbReference type="InterPro" id="IPR020846">
    <property type="entry name" value="MFS_dom"/>
</dbReference>
<feature type="transmembrane region" description="Helical" evidence="7">
    <location>
        <begin position="43"/>
        <end position="64"/>
    </location>
</feature>
<organism evidence="9 10">
    <name type="scientific">Lactobacillus psittaci DSM 15354</name>
    <dbReference type="NCBI Taxonomy" id="1122152"/>
    <lineage>
        <taxon>Bacteria</taxon>
        <taxon>Bacillati</taxon>
        <taxon>Bacillota</taxon>
        <taxon>Bacilli</taxon>
        <taxon>Lactobacillales</taxon>
        <taxon>Lactobacillaceae</taxon>
        <taxon>Lactobacillus</taxon>
    </lineage>
</organism>
<evidence type="ECO:0000256" key="6">
    <source>
        <dbReference type="ARBA" id="ARBA00023136"/>
    </source>
</evidence>
<dbReference type="PROSITE" id="PS50850">
    <property type="entry name" value="MFS"/>
    <property type="match status" value="1"/>
</dbReference>
<name>A0A0R1S8I1_9LACO</name>
<feature type="domain" description="Major facilitator superfamily (MFS) profile" evidence="8">
    <location>
        <begin position="208"/>
        <end position="395"/>
    </location>
</feature>
<dbReference type="OrthoDB" id="3268460at2"/>
<dbReference type="InterPro" id="IPR036259">
    <property type="entry name" value="MFS_trans_sf"/>
</dbReference>